<dbReference type="AlphaFoldDB" id="A0AAP0QDJ0"/>
<dbReference type="Proteomes" id="UP001428341">
    <property type="component" value="Unassembled WGS sequence"/>
</dbReference>
<sequence length="66" mass="7472">MRSKRRSPLSESKSSNANYRVIDSLEKQNVDEYNSGLSFCYDCIKWGGREPPKTTPDAAPFRDGKS</sequence>
<protein>
    <submittedName>
        <fullName evidence="1">Uncharacterized protein</fullName>
    </submittedName>
</protein>
<organism evidence="1 2">
    <name type="scientific">Citrus x changshan-huyou</name>
    <dbReference type="NCBI Taxonomy" id="2935761"/>
    <lineage>
        <taxon>Eukaryota</taxon>
        <taxon>Viridiplantae</taxon>
        <taxon>Streptophyta</taxon>
        <taxon>Embryophyta</taxon>
        <taxon>Tracheophyta</taxon>
        <taxon>Spermatophyta</taxon>
        <taxon>Magnoliopsida</taxon>
        <taxon>eudicotyledons</taxon>
        <taxon>Gunneridae</taxon>
        <taxon>Pentapetalae</taxon>
        <taxon>rosids</taxon>
        <taxon>malvids</taxon>
        <taxon>Sapindales</taxon>
        <taxon>Rutaceae</taxon>
        <taxon>Aurantioideae</taxon>
        <taxon>Citrus</taxon>
    </lineage>
</organism>
<dbReference type="EMBL" id="JBCGBO010000024">
    <property type="protein sequence ID" value="KAK9183576.1"/>
    <property type="molecule type" value="Genomic_DNA"/>
</dbReference>
<accession>A0AAP0QDJ0</accession>
<gene>
    <name evidence="1" type="ORF">WN944_026729</name>
</gene>
<evidence type="ECO:0000313" key="1">
    <source>
        <dbReference type="EMBL" id="KAK9183576.1"/>
    </source>
</evidence>
<name>A0AAP0QDJ0_9ROSI</name>
<comment type="caution">
    <text evidence="1">The sequence shown here is derived from an EMBL/GenBank/DDBJ whole genome shotgun (WGS) entry which is preliminary data.</text>
</comment>
<reference evidence="1 2" key="1">
    <citation type="submission" date="2024-05" db="EMBL/GenBank/DDBJ databases">
        <title>Haplotype-resolved chromosome-level genome assembly of Huyou (Citrus changshanensis).</title>
        <authorList>
            <person name="Miao C."/>
            <person name="Chen W."/>
            <person name="Wu Y."/>
            <person name="Wang L."/>
            <person name="Zhao S."/>
            <person name="Grierson D."/>
            <person name="Xu C."/>
            <person name="Chen K."/>
        </authorList>
    </citation>
    <scope>NUCLEOTIDE SEQUENCE [LARGE SCALE GENOMIC DNA]</scope>
    <source>
        <strain evidence="1">01-14</strain>
        <tissue evidence="1">Leaf</tissue>
    </source>
</reference>
<keyword evidence="2" id="KW-1185">Reference proteome</keyword>
<evidence type="ECO:0000313" key="2">
    <source>
        <dbReference type="Proteomes" id="UP001428341"/>
    </source>
</evidence>
<proteinExistence type="predicted"/>